<dbReference type="Pfam" id="PF07690">
    <property type="entry name" value="MFS_1"/>
    <property type="match status" value="1"/>
</dbReference>
<proteinExistence type="predicted"/>
<keyword evidence="2" id="KW-0813">Transport</keyword>
<dbReference type="EMBL" id="CADCVH010000031">
    <property type="protein sequence ID" value="CAA9451570.1"/>
    <property type="molecule type" value="Genomic_DNA"/>
</dbReference>
<name>A0A6J4QQ04_9ACTN</name>
<feature type="transmembrane region" description="Helical" evidence="6">
    <location>
        <begin position="247"/>
        <end position="265"/>
    </location>
</feature>
<evidence type="ECO:0000313" key="8">
    <source>
        <dbReference type="EMBL" id="CAA9451570.1"/>
    </source>
</evidence>
<evidence type="ECO:0000256" key="4">
    <source>
        <dbReference type="ARBA" id="ARBA00022989"/>
    </source>
</evidence>
<feature type="transmembrane region" description="Helical" evidence="6">
    <location>
        <begin position="213"/>
        <end position="235"/>
    </location>
</feature>
<keyword evidence="3 6" id="KW-0812">Transmembrane</keyword>
<dbReference type="PANTHER" id="PTHR23504:SF15">
    <property type="entry name" value="MAJOR FACILITATOR SUPERFAMILY (MFS) PROFILE DOMAIN-CONTAINING PROTEIN"/>
    <property type="match status" value="1"/>
</dbReference>
<feature type="transmembrane region" description="Helical" evidence="6">
    <location>
        <begin position="157"/>
        <end position="178"/>
    </location>
</feature>
<comment type="subcellular location">
    <subcellularLocation>
        <location evidence="1">Cell membrane</location>
        <topology evidence="1">Multi-pass membrane protein</topology>
    </subcellularLocation>
</comment>
<feature type="domain" description="Major facilitator superfamily (MFS) profile" evidence="7">
    <location>
        <begin position="6"/>
        <end position="389"/>
    </location>
</feature>
<evidence type="ECO:0000256" key="3">
    <source>
        <dbReference type="ARBA" id="ARBA00022692"/>
    </source>
</evidence>
<organism evidence="8">
    <name type="scientific">uncultured Rubrobacteraceae bacterium</name>
    <dbReference type="NCBI Taxonomy" id="349277"/>
    <lineage>
        <taxon>Bacteria</taxon>
        <taxon>Bacillati</taxon>
        <taxon>Actinomycetota</taxon>
        <taxon>Rubrobacteria</taxon>
        <taxon>Rubrobacterales</taxon>
        <taxon>Rubrobacteraceae</taxon>
        <taxon>environmental samples</taxon>
    </lineage>
</organism>
<feature type="transmembrane region" description="Helical" evidence="6">
    <location>
        <begin position="7"/>
        <end position="24"/>
    </location>
</feature>
<evidence type="ECO:0000256" key="2">
    <source>
        <dbReference type="ARBA" id="ARBA00022448"/>
    </source>
</evidence>
<keyword evidence="5 6" id="KW-0472">Membrane</keyword>
<accession>A0A6J4QQ04</accession>
<gene>
    <name evidence="8" type="ORF">AVDCRST_MAG02-1104</name>
</gene>
<reference evidence="8" key="1">
    <citation type="submission" date="2020-02" db="EMBL/GenBank/DDBJ databases">
        <authorList>
            <person name="Meier V. D."/>
        </authorList>
    </citation>
    <scope>NUCLEOTIDE SEQUENCE</scope>
    <source>
        <strain evidence="8">AVDCRST_MAG02</strain>
    </source>
</reference>
<dbReference type="InterPro" id="IPR011701">
    <property type="entry name" value="MFS"/>
</dbReference>
<feature type="transmembrane region" description="Helical" evidence="6">
    <location>
        <begin position="72"/>
        <end position="90"/>
    </location>
</feature>
<dbReference type="PROSITE" id="PS50850">
    <property type="entry name" value="MFS"/>
    <property type="match status" value="1"/>
</dbReference>
<dbReference type="Gene3D" id="1.20.1250.20">
    <property type="entry name" value="MFS general substrate transporter like domains"/>
    <property type="match status" value="1"/>
</dbReference>
<evidence type="ECO:0000256" key="5">
    <source>
        <dbReference type="ARBA" id="ARBA00023136"/>
    </source>
</evidence>
<dbReference type="InterPro" id="IPR036259">
    <property type="entry name" value="MFS_trans_sf"/>
</dbReference>
<feature type="transmembrane region" description="Helical" evidence="6">
    <location>
        <begin position="335"/>
        <end position="358"/>
    </location>
</feature>
<feature type="transmembrane region" description="Helical" evidence="6">
    <location>
        <begin position="301"/>
        <end position="323"/>
    </location>
</feature>
<protein>
    <submittedName>
        <fullName evidence="8">Uncharacterized MFS-type transporter</fullName>
    </submittedName>
</protein>
<evidence type="ECO:0000256" key="1">
    <source>
        <dbReference type="ARBA" id="ARBA00004651"/>
    </source>
</evidence>
<dbReference type="GO" id="GO:0005886">
    <property type="term" value="C:plasma membrane"/>
    <property type="evidence" value="ECO:0007669"/>
    <property type="project" value="UniProtKB-SubCell"/>
</dbReference>
<dbReference type="GO" id="GO:0022857">
    <property type="term" value="F:transmembrane transporter activity"/>
    <property type="evidence" value="ECO:0007669"/>
    <property type="project" value="InterPro"/>
</dbReference>
<dbReference type="AlphaFoldDB" id="A0A6J4QQ04"/>
<evidence type="ECO:0000256" key="6">
    <source>
        <dbReference type="SAM" id="Phobius"/>
    </source>
</evidence>
<feature type="transmembrane region" description="Helical" evidence="6">
    <location>
        <begin position="130"/>
        <end position="151"/>
    </location>
</feature>
<keyword evidence="4 6" id="KW-1133">Transmembrane helix</keyword>
<dbReference type="PANTHER" id="PTHR23504">
    <property type="entry name" value="MAJOR FACILITATOR SUPERFAMILY DOMAIN-CONTAINING PROTEIN 10"/>
    <property type="match status" value="1"/>
</dbReference>
<dbReference type="PRINTS" id="PR01035">
    <property type="entry name" value="TCRTETA"/>
</dbReference>
<dbReference type="InterPro" id="IPR020846">
    <property type="entry name" value="MFS_dom"/>
</dbReference>
<feature type="transmembrane region" description="Helical" evidence="6">
    <location>
        <begin position="364"/>
        <end position="385"/>
    </location>
</feature>
<sequence>MRRQAAATFLFVTVFVDMLGYGLVVPLLPFYAGGLAGGALLVGALGSLYAAMQFFGGPFLAGLSDRVGRRPVLVICLLGASLAYALLGLAGTLALVVVAVALAGAAGGTQATAQAFIADSTPPEDRAKGLGLLGAAFGLGLMTGPLLGGLLSLHSLHAPALAASGLALFNAAFGLFVLPESLPEGRRSRTPVLRLDPFSGLVRTVRMGGTGTLLLAVFLLNLSFAGLLTNFPLFSGARFGWGASENAFFFVFVGACAVLTQGLLVGRLQGRFGEEKLAFGGLALTALCLALVGASPSGWSLYPVVGALAVGAGLAIPALTALLSRRAPAEEQGRLMGGVQAVLSLALIAGPLMAGAAFDDLGVPAPYFIGAILAALALPAVALSLPKGRAAPGGDVGGFGTPAGSGVPEKT</sequence>
<feature type="transmembrane region" description="Helical" evidence="6">
    <location>
        <begin position="96"/>
        <end position="118"/>
    </location>
</feature>
<dbReference type="SUPFAM" id="SSF103473">
    <property type="entry name" value="MFS general substrate transporter"/>
    <property type="match status" value="1"/>
</dbReference>
<feature type="transmembrane region" description="Helical" evidence="6">
    <location>
        <begin position="277"/>
        <end position="295"/>
    </location>
</feature>
<evidence type="ECO:0000259" key="7">
    <source>
        <dbReference type="PROSITE" id="PS50850"/>
    </source>
</evidence>
<dbReference type="InterPro" id="IPR001958">
    <property type="entry name" value="Tet-R_TetA/multi-R_MdtG-like"/>
</dbReference>